<evidence type="ECO:0000313" key="2">
    <source>
        <dbReference type="EMBL" id="GBG11321.1"/>
    </source>
</evidence>
<feature type="transmembrane region" description="Helical" evidence="1">
    <location>
        <begin position="12"/>
        <end position="30"/>
    </location>
</feature>
<accession>A0A2R5F4Z0</accession>
<dbReference type="Pfam" id="PF16079">
    <property type="entry name" value="Phage_holin_5_2"/>
    <property type="match status" value="1"/>
</dbReference>
<organism evidence="2 3">
    <name type="scientific">Paenibacillus agaridevorans</name>
    <dbReference type="NCBI Taxonomy" id="171404"/>
    <lineage>
        <taxon>Bacteria</taxon>
        <taxon>Bacillati</taxon>
        <taxon>Bacillota</taxon>
        <taxon>Bacilli</taxon>
        <taxon>Bacillales</taxon>
        <taxon>Paenibacillaceae</taxon>
        <taxon>Paenibacillus</taxon>
    </lineage>
</organism>
<protein>
    <submittedName>
        <fullName evidence="2">Holin</fullName>
    </submittedName>
</protein>
<keyword evidence="1" id="KW-0472">Membrane</keyword>
<evidence type="ECO:0000313" key="3">
    <source>
        <dbReference type="Proteomes" id="UP000245202"/>
    </source>
</evidence>
<dbReference type="Proteomes" id="UP000245202">
    <property type="component" value="Unassembled WGS sequence"/>
</dbReference>
<name>A0A2R5F4Z0_9BACL</name>
<proteinExistence type="predicted"/>
<keyword evidence="1" id="KW-1133">Transmembrane helix</keyword>
<keyword evidence="3" id="KW-1185">Reference proteome</keyword>
<dbReference type="RefSeq" id="WP_218781671.1">
    <property type="nucleotide sequence ID" value="NZ_BDQX01000394.1"/>
</dbReference>
<sequence length="84" mass="9201">MMNEIIHYIKEEALALMPALFVIGLLLKNSPKVPDWTIPWTLLACGIAGGVFLLESPLEGVLQGILVTGATVLTHQLAKQTYER</sequence>
<reference evidence="2 3" key="1">
    <citation type="submission" date="2017-08" db="EMBL/GenBank/DDBJ databases">
        <title>Substantial Increase in Enzyme Production by Combined Drug-Resistance Mutations in Paenibacillus agaridevorans.</title>
        <authorList>
            <person name="Tanaka Y."/>
            <person name="Funane K."/>
            <person name="Hosaka T."/>
            <person name="Shiwa Y."/>
            <person name="Fujita N."/>
            <person name="Miyazaki T."/>
            <person name="Yoshikawa H."/>
            <person name="Murakami K."/>
            <person name="Kasahara K."/>
            <person name="Inaoka T."/>
            <person name="Hiraga Y."/>
            <person name="Ochi K."/>
        </authorList>
    </citation>
    <scope>NUCLEOTIDE SEQUENCE [LARGE SCALE GENOMIC DNA]</scope>
    <source>
        <strain evidence="2 3">T-3040</strain>
    </source>
</reference>
<dbReference type="AlphaFoldDB" id="A0A2R5F4Z0"/>
<keyword evidence="1" id="KW-0812">Transmembrane</keyword>
<evidence type="ECO:0000256" key="1">
    <source>
        <dbReference type="SAM" id="Phobius"/>
    </source>
</evidence>
<dbReference type="InterPro" id="IPR032111">
    <property type="entry name" value="Clostridium_phage_holin"/>
</dbReference>
<dbReference type="EMBL" id="BDQX01000394">
    <property type="protein sequence ID" value="GBG11321.1"/>
    <property type="molecule type" value="Genomic_DNA"/>
</dbReference>
<feature type="transmembrane region" description="Helical" evidence="1">
    <location>
        <begin position="36"/>
        <end position="54"/>
    </location>
</feature>
<gene>
    <name evidence="2" type="ORF">PAT3040_06122</name>
</gene>
<comment type="caution">
    <text evidence="2">The sequence shown here is derived from an EMBL/GenBank/DDBJ whole genome shotgun (WGS) entry which is preliminary data.</text>
</comment>